<evidence type="ECO:0000313" key="2">
    <source>
        <dbReference type="Proteomes" id="UP001172102"/>
    </source>
</evidence>
<comment type="caution">
    <text evidence="1">The sequence shown here is derived from an EMBL/GenBank/DDBJ whole genome shotgun (WGS) entry which is preliminary data.</text>
</comment>
<accession>A0AA40DLJ2</accession>
<keyword evidence="2" id="KW-1185">Reference proteome</keyword>
<evidence type="ECO:0000313" key="1">
    <source>
        <dbReference type="EMBL" id="KAK0708154.1"/>
    </source>
</evidence>
<name>A0AA40DLJ2_9PEZI</name>
<protein>
    <submittedName>
        <fullName evidence="1">Uncharacterized protein</fullName>
    </submittedName>
</protein>
<reference evidence="1" key="1">
    <citation type="submission" date="2023-06" db="EMBL/GenBank/DDBJ databases">
        <title>Genome-scale phylogeny and comparative genomics of the fungal order Sordariales.</title>
        <authorList>
            <consortium name="Lawrence Berkeley National Laboratory"/>
            <person name="Hensen N."/>
            <person name="Bonometti L."/>
            <person name="Westerberg I."/>
            <person name="Brannstrom I.O."/>
            <person name="Guillou S."/>
            <person name="Cros-Aarteil S."/>
            <person name="Calhoun S."/>
            <person name="Haridas S."/>
            <person name="Kuo A."/>
            <person name="Mondo S."/>
            <person name="Pangilinan J."/>
            <person name="Riley R."/>
            <person name="Labutti K."/>
            <person name="Andreopoulos B."/>
            <person name="Lipzen A."/>
            <person name="Chen C."/>
            <person name="Yanf M."/>
            <person name="Daum C."/>
            <person name="Ng V."/>
            <person name="Clum A."/>
            <person name="Steindorff A."/>
            <person name="Ohm R."/>
            <person name="Martin F."/>
            <person name="Silar P."/>
            <person name="Natvig D."/>
            <person name="Lalanne C."/>
            <person name="Gautier V."/>
            <person name="Ament-Velasquez S.L."/>
            <person name="Kruys A."/>
            <person name="Hutchinson M.I."/>
            <person name="Powell A.J."/>
            <person name="Barry K."/>
            <person name="Miller A.N."/>
            <person name="Grigoriev I.V."/>
            <person name="Debuchy R."/>
            <person name="Gladieux P."/>
            <person name="Thoren M.H."/>
            <person name="Johannesson H."/>
        </authorList>
    </citation>
    <scope>NUCLEOTIDE SEQUENCE</scope>
    <source>
        <strain evidence="1">SMH4607-1</strain>
    </source>
</reference>
<dbReference type="EMBL" id="JAUKUA010000006">
    <property type="protein sequence ID" value="KAK0708154.1"/>
    <property type="molecule type" value="Genomic_DNA"/>
</dbReference>
<dbReference type="Proteomes" id="UP001172102">
    <property type="component" value="Unassembled WGS sequence"/>
</dbReference>
<gene>
    <name evidence="1" type="ORF">B0H67DRAFT_330083</name>
</gene>
<sequence>MTLSTPSTHVHSLKSPCQVLSQTQSFSRTYLILLGAPPQISQLYPTTTLQIGMPGFHSPKPILPPVSRVLLLLTDLVLPGSASCKCSYTRCCVCWCSASCAPAPVVVSVGMRGAADGSRRGCRAYLLICLSTYPLIRLSAYPLIRLSACPLACGCACSRLETCSGSIDSTGFKWRCHGGALPCLKLYCVIGHCCSCLRCAWSDWVWHISPSVQVPILYIKFKVRTYSNVVYIIRMPRFKSLKASDQDSHTGFNKSLEPQIVNIALLSPHSIEAKALQVGSQGAS</sequence>
<organism evidence="1 2">
    <name type="scientific">Lasiosphaeris hirsuta</name>
    <dbReference type="NCBI Taxonomy" id="260670"/>
    <lineage>
        <taxon>Eukaryota</taxon>
        <taxon>Fungi</taxon>
        <taxon>Dikarya</taxon>
        <taxon>Ascomycota</taxon>
        <taxon>Pezizomycotina</taxon>
        <taxon>Sordariomycetes</taxon>
        <taxon>Sordariomycetidae</taxon>
        <taxon>Sordariales</taxon>
        <taxon>Lasiosphaeriaceae</taxon>
        <taxon>Lasiosphaeris</taxon>
    </lineage>
</organism>
<proteinExistence type="predicted"/>
<dbReference type="AlphaFoldDB" id="A0AA40DLJ2"/>